<comment type="caution">
    <text evidence="1">The sequence shown here is derived from an EMBL/GenBank/DDBJ whole genome shotgun (WGS) entry which is preliminary data.</text>
</comment>
<evidence type="ECO:0000313" key="2">
    <source>
        <dbReference type="Proteomes" id="UP000075360"/>
    </source>
</evidence>
<dbReference type="Proteomes" id="UP000075360">
    <property type="component" value="Unassembled WGS sequence"/>
</dbReference>
<dbReference type="RefSeq" id="WP_061472930.1">
    <property type="nucleotide sequence ID" value="NZ_LHZU01000148.1"/>
</dbReference>
<dbReference type="InterPro" id="IPR029045">
    <property type="entry name" value="ClpP/crotonase-like_dom_sf"/>
</dbReference>
<evidence type="ECO:0000313" key="1">
    <source>
        <dbReference type="EMBL" id="KXV56616.1"/>
    </source>
</evidence>
<dbReference type="EMBL" id="LHZU01000148">
    <property type="protein sequence ID" value="KXV56616.1"/>
    <property type="molecule type" value="Genomic_DNA"/>
</dbReference>
<protein>
    <recommendedName>
        <fullName evidence="3">Biotin-independent malonate decarboxylase subunit gamma</fullName>
    </recommendedName>
</protein>
<accession>A0A149TU42</accession>
<dbReference type="PATRIC" id="fig|446692.4.peg.1356"/>
<dbReference type="SUPFAM" id="SSF52096">
    <property type="entry name" value="ClpP/crotonase"/>
    <property type="match status" value="1"/>
</dbReference>
<gene>
    <name evidence="1" type="ORF">AD948_17225</name>
</gene>
<dbReference type="AlphaFoldDB" id="A0A149TU42"/>
<evidence type="ECO:0008006" key="3">
    <source>
        <dbReference type="Google" id="ProtNLM"/>
    </source>
</evidence>
<reference evidence="1 2" key="1">
    <citation type="submission" date="2015-06" db="EMBL/GenBank/DDBJ databases">
        <title>Improved classification and identification of acetic acid bacteria using matrix-assisted laser desorption/ionization time-of-flight mass spectrometry; Gluconobacter nephelii and Gluconobacter uchimurae are later heterotypic synonyms of Gluconobacter japonicus and Gluconobacter oxydans, respectively.</title>
        <authorList>
            <person name="Li L."/>
            <person name="Cleenwerck I."/>
            <person name="De Vuyst L."/>
            <person name="Vandamme P."/>
        </authorList>
    </citation>
    <scope>NUCLEOTIDE SEQUENCE [LARGE SCALE GENOMIC DNA]</scope>
    <source>
        <strain evidence="1 2">LMG 23690</strain>
    </source>
</reference>
<name>A0A149TU42_9PROT</name>
<dbReference type="Pfam" id="PF06833">
    <property type="entry name" value="MdcE"/>
    <property type="match status" value="1"/>
</dbReference>
<proteinExistence type="predicted"/>
<dbReference type="OrthoDB" id="5984377at2"/>
<dbReference type="Gene3D" id="3.90.226.10">
    <property type="entry name" value="2-enoyl-CoA Hydratase, Chain A, domain 1"/>
    <property type="match status" value="1"/>
</dbReference>
<organism evidence="1 2">
    <name type="scientific">Acetobacter senegalensis</name>
    <dbReference type="NCBI Taxonomy" id="446692"/>
    <lineage>
        <taxon>Bacteria</taxon>
        <taxon>Pseudomonadati</taxon>
        <taxon>Pseudomonadota</taxon>
        <taxon>Alphaproteobacteria</taxon>
        <taxon>Acetobacterales</taxon>
        <taxon>Acetobacteraceae</taxon>
        <taxon>Acetobacter</taxon>
    </lineage>
</organism>
<sequence>MMPDNLLSALFPEGHMLSLGAENTFSGRAKSGGREVEVLGISGGTPLGPETAIILAGRVLGIVKSGSKAPIVFLIDTASQRMTRRDEMLGLNEYLAHLAKSIMLAGFEGHRTISVLYGTAAAGALIATALATQTMIAVDGAHPSVMDLPSIARVTKLSLDILTEKAKKTPVFAPGVEPLAATGAVTEIWSLSDGHCNERLSALLADEVTDGADIRDLLGASRGGRKVAAEVAKRVQEAFLQTIVSEKAR</sequence>